<reference evidence="1 2" key="1">
    <citation type="submission" date="2019-10" db="EMBL/GenBank/DDBJ databases">
        <title>The completed genome of Lactobacillus harbinensis M1.</title>
        <authorList>
            <person name="Zheng Y."/>
        </authorList>
    </citation>
    <scope>NUCLEOTIDE SEQUENCE [LARGE SCALE GENOMIC DNA]</scope>
    <source>
        <strain evidence="1 2">M1</strain>
    </source>
</reference>
<evidence type="ECO:0000313" key="2">
    <source>
        <dbReference type="Proteomes" id="UP000326779"/>
    </source>
</evidence>
<dbReference type="Proteomes" id="UP000326779">
    <property type="component" value="Chromosome"/>
</dbReference>
<sequence>MTNRELIDLKVSSHQPNKTQTFQVLMYYLMAYYSGEPQFRAIQYLTLLNPRRGIAYRVAVNELFAGAVGIVSKGILGFPDSPRDM</sequence>
<protein>
    <submittedName>
        <fullName evidence="1">Uncharacterized protein</fullName>
    </submittedName>
</protein>
<evidence type="ECO:0000313" key="1">
    <source>
        <dbReference type="EMBL" id="QFR24996.1"/>
    </source>
</evidence>
<organism evidence="1 2">
    <name type="scientific">Schleiferilactobacillus harbinensis</name>
    <dbReference type="NCBI Taxonomy" id="304207"/>
    <lineage>
        <taxon>Bacteria</taxon>
        <taxon>Bacillati</taxon>
        <taxon>Bacillota</taxon>
        <taxon>Bacilli</taxon>
        <taxon>Lactobacillales</taxon>
        <taxon>Lactobacillaceae</taxon>
        <taxon>Schleiferilactobacillus</taxon>
    </lineage>
</organism>
<accession>A0A5P8M8X9</accession>
<dbReference type="EMBL" id="CP045143">
    <property type="protein sequence ID" value="QFR24996.1"/>
    <property type="molecule type" value="Genomic_DNA"/>
</dbReference>
<dbReference type="RefSeq" id="WP_057821151.1">
    <property type="nucleotide sequence ID" value="NZ_CP045143.1"/>
</dbReference>
<dbReference type="AlphaFoldDB" id="A0A5P8M8X9"/>
<name>A0A5P8M8X9_9LACO</name>
<dbReference type="KEGG" id="lhb:D1010_17295"/>
<gene>
    <name evidence="1" type="ORF">D1010_17295</name>
</gene>
<proteinExistence type="predicted"/>